<evidence type="ECO:0000313" key="1">
    <source>
        <dbReference type="EMBL" id="MFC7184852.1"/>
    </source>
</evidence>
<organism evidence="1 2">
    <name type="scientific">Kitasatospora paranensis</name>
    <dbReference type="NCBI Taxonomy" id="258053"/>
    <lineage>
        <taxon>Bacteria</taxon>
        <taxon>Bacillati</taxon>
        <taxon>Actinomycetota</taxon>
        <taxon>Actinomycetes</taxon>
        <taxon>Kitasatosporales</taxon>
        <taxon>Streptomycetaceae</taxon>
        <taxon>Kitasatospora</taxon>
    </lineage>
</organism>
<sequence length="56" mass="6283">MPVLVVLLLCALLLFTLGFAFKLLWWAALAAFVLWLIGSLRRGTSTDSSGRSRHHR</sequence>
<accession>A0ABW2G8E8</accession>
<comment type="caution">
    <text evidence="1">The sequence shown here is derived from an EMBL/GenBank/DDBJ whole genome shotgun (WGS) entry which is preliminary data.</text>
</comment>
<evidence type="ECO:0000313" key="2">
    <source>
        <dbReference type="Proteomes" id="UP001596435"/>
    </source>
</evidence>
<dbReference type="EMBL" id="JBHTAJ010000123">
    <property type="protein sequence ID" value="MFC7184852.1"/>
    <property type="molecule type" value="Genomic_DNA"/>
</dbReference>
<gene>
    <name evidence="1" type="ORF">ACFQMG_35430</name>
</gene>
<keyword evidence="2" id="KW-1185">Reference proteome</keyword>
<name>A0ABW2G8E8_9ACTN</name>
<protein>
    <submittedName>
        <fullName evidence="1">Hydrophobic protein</fullName>
    </submittedName>
</protein>
<proteinExistence type="predicted"/>
<reference evidence="2" key="1">
    <citation type="journal article" date="2019" name="Int. J. Syst. Evol. Microbiol.">
        <title>The Global Catalogue of Microorganisms (GCM) 10K type strain sequencing project: providing services to taxonomists for standard genome sequencing and annotation.</title>
        <authorList>
            <consortium name="The Broad Institute Genomics Platform"/>
            <consortium name="The Broad Institute Genome Sequencing Center for Infectious Disease"/>
            <person name="Wu L."/>
            <person name="Ma J."/>
        </authorList>
    </citation>
    <scope>NUCLEOTIDE SEQUENCE [LARGE SCALE GENOMIC DNA]</scope>
    <source>
        <strain evidence="2">CGMCC 1.12859</strain>
    </source>
</reference>
<dbReference type="Proteomes" id="UP001596435">
    <property type="component" value="Unassembled WGS sequence"/>
</dbReference>
<dbReference type="RefSeq" id="WP_345704064.1">
    <property type="nucleotide sequence ID" value="NZ_BAABKV010000001.1"/>
</dbReference>